<gene>
    <name evidence="1" type="primary">Dper\GL18971</name>
    <name evidence="1" type="ORF">Dper_GL18971</name>
</gene>
<proteinExistence type="predicted"/>
<sequence length="152" mass="16580">MAARSISPNKASEPDSIPNRALTLALSLYPDTFAKLLNQWKTQKLVLPSRAASSYRPICLIYTAGKLLETVSVLVMKKDVAAMETTCNWLELVGLGHAFVQTAESNASDTSSLHSAYDADTAWRRTPSKSSNCWKTPWVVMSPGALHDPVAE</sequence>
<dbReference type="HOGENOM" id="CLU_1724212_0_0_1"/>
<evidence type="ECO:0000313" key="1">
    <source>
        <dbReference type="EMBL" id="EDW28400.1"/>
    </source>
</evidence>
<dbReference type="AlphaFoldDB" id="B4G7K0"/>
<dbReference type="Proteomes" id="UP000008744">
    <property type="component" value="Unassembled WGS sequence"/>
</dbReference>
<dbReference type="EMBL" id="CH479180">
    <property type="protein sequence ID" value="EDW28400.1"/>
    <property type="molecule type" value="Genomic_DNA"/>
</dbReference>
<dbReference type="OMA" id="AAMETTC"/>
<reference evidence="1 2" key="1">
    <citation type="journal article" date="2007" name="Nature">
        <title>Evolution of genes and genomes on the Drosophila phylogeny.</title>
        <authorList>
            <consortium name="Drosophila 12 Genomes Consortium"/>
            <person name="Clark A.G."/>
            <person name="Eisen M.B."/>
            <person name="Smith D.R."/>
            <person name="Bergman C.M."/>
            <person name="Oliver B."/>
            <person name="Markow T.A."/>
            <person name="Kaufman T.C."/>
            <person name="Kellis M."/>
            <person name="Gelbart W."/>
            <person name="Iyer V.N."/>
            <person name="Pollard D.A."/>
            <person name="Sackton T.B."/>
            <person name="Larracuente A.M."/>
            <person name="Singh N.D."/>
            <person name="Abad J.P."/>
            <person name="Abt D.N."/>
            <person name="Adryan B."/>
            <person name="Aguade M."/>
            <person name="Akashi H."/>
            <person name="Anderson W.W."/>
            <person name="Aquadro C.F."/>
            <person name="Ardell D.H."/>
            <person name="Arguello R."/>
            <person name="Artieri C.G."/>
            <person name="Barbash D.A."/>
            <person name="Barker D."/>
            <person name="Barsanti P."/>
            <person name="Batterham P."/>
            <person name="Batzoglou S."/>
            <person name="Begun D."/>
            <person name="Bhutkar A."/>
            <person name="Blanco E."/>
            <person name="Bosak S.A."/>
            <person name="Bradley R.K."/>
            <person name="Brand A.D."/>
            <person name="Brent M.R."/>
            <person name="Brooks A.N."/>
            <person name="Brown R.H."/>
            <person name="Butlin R.K."/>
            <person name="Caggese C."/>
            <person name="Calvi B.R."/>
            <person name="Bernardo de Carvalho A."/>
            <person name="Caspi A."/>
            <person name="Castrezana S."/>
            <person name="Celniker S.E."/>
            <person name="Chang J.L."/>
            <person name="Chapple C."/>
            <person name="Chatterji S."/>
            <person name="Chinwalla A."/>
            <person name="Civetta A."/>
            <person name="Clifton S.W."/>
            <person name="Comeron J.M."/>
            <person name="Costello J.C."/>
            <person name="Coyne J.A."/>
            <person name="Daub J."/>
            <person name="David R.G."/>
            <person name="Delcher A.L."/>
            <person name="Delehaunty K."/>
            <person name="Do C.B."/>
            <person name="Ebling H."/>
            <person name="Edwards K."/>
            <person name="Eickbush T."/>
            <person name="Evans J.D."/>
            <person name="Filipski A."/>
            <person name="Findeiss S."/>
            <person name="Freyhult E."/>
            <person name="Fulton L."/>
            <person name="Fulton R."/>
            <person name="Garcia A.C."/>
            <person name="Gardiner A."/>
            <person name="Garfield D.A."/>
            <person name="Garvin B.E."/>
            <person name="Gibson G."/>
            <person name="Gilbert D."/>
            <person name="Gnerre S."/>
            <person name="Godfrey J."/>
            <person name="Good R."/>
            <person name="Gotea V."/>
            <person name="Gravely B."/>
            <person name="Greenberg A.J."/>
            <person name="Griffiths-Jones S."/>
            <person name="Gross S."/>
            <person name="Guigo R."/>
            <person name="Gustafson E.A."/>
            <person name="Haerty W."/>
            <person name="Hahn M.W."/>
            <person name="Halligan D.L."/>
            <person name="Halpern A.L."/>
            <person name="Halter G.M."/>
            <person name="Han M.V."/>
            <person name="Heger A."/>
            <person name="Hillier L."/>
            <person name="Hinrichs A.S."/>
            <person name="Holmes I."/>
            <person name="Hoskins R.A."/>
            <person name="Hubisz M.J."/>
            <person name="Hultmark D."/>
            <person name="Huntley M.A."/>
            <person name="Jaffe D.B."/>
            <person name="Jagadeeshan S."/>
            <person name="Jeck W.R."/>
            <person name="Johnson J."/>
            <person name="Jones C.D."/>
            <person name="Jordan W.C."/>
            <person name="Karpen G.H."/>
            <person name="Kataoka E."/>
            <person name="Keightley P.D."/>
            <person name="Kheradpour P."/>
            <person name="Kirkness E.F."/>
            <person name="Koerich L.B."/>
            <person name="Kristiansen K."/>
            <person name="Kudrna D."/>
            <person name="Kulathinal R.J."/>
            <person name="Kumar S."/>
            <person name="Kwok R."/>
            <person name="Lander E."/>
            <person name="Langley C.H."/>
            <person name="Lapoint R."/>
            <person name="Lazzaro B.P."/>
            <person name="Lee S.J."/>
            <person name="Levesque L."/>
            <person name="Li R."/>
            <person name="Lin C.F."/>
            <person name="Lin M.F."/>
            <person name="Lindblad-Toh K."/>
            <person name="Llopart A."/>
            <person name="Long M."/>
            <person name="Low L."/>
            <person name="Lozovsky E."/>
            <person name="Lu J."/>
            <person name="Luo M."/>
            <person name="Machado C.A."/>
            <person name="Makalowski W."/>
            <person name="Marzo M."/>
            <person name="Matsuda M."/>
            <person name="Matzkin L."/>
            <person name="McAllister B."/>
            <person name="McBride C.S."/>
            <person name="McKernan B."/>
            <person name="McKernan K."/>
            <person name="Mendez-Lago M."/>
            <person name="Minx P."/>
            <person name="Mollenhauer M.U."/>
            <person name="Montooth K."/>
            <person name="Mount S.M."/>
            <person name="Mu X."/>
            <person name="Myers E."/>
            <person name="Negre B."/>
            <person name="Newfeld S."/>
            <person name="Nielsen R."/>
            <person name="Noor M.A."/>
            <person name="O'Grady P."/>
            <person name="Pachter L."/>
            <person name="Papaceit M."/>
            <person name="Parisi M.J."/>
            <person name="Parisi M."/>
            <person name="Parts L."/>
            <person name="Pedersen J.S."/>
            <person name="Pesole G."/>
            <person name="Phillippy A.M."/>
            <person name="Ponting C.P."/>
            <person name="Pop M."/>
            <person name="Porcelli D."/>
            <person name="Powell J.R."/>
            <person name="Prohaska S."/>
            <person name="Pruitt K."/>
            <person name="Puig M."/>
            <person name="Quesneville H."/>
            <person name="Ram K.R."/>
            <person name="Rand D."/>
            <person name="Rasmussen M.D."/>
            <person name="Reed L.K."/>
            <person name="Reenan R."/>
            <person name="Reily A."/>
            <person name="Remington K.A."/>
            <person name="Rieger T.T."/>
            <person name="Ritchie M.G."/>
            <person name="Robin C."/>
            <person name="Rogers Y.H."/>
            <person name="Rohde C."/>
            <person name="Rozas J."/>
            <person name="Rubenfield M.J."/>
            <person name="Ruiz A."/>
            <person name="Russo S."/>
            <person name="Salzberg S.L."/>
            <person name="Sanchez-Gracia A."/>
            <person name="Saranga D.J."/>
            <person name="Sato H."/>
            <person name="Schaeffer S.W."/>
            <person name="Schatz M.C."/>
            <person name="Schlenke T."/>
            <person name="Schwartz R."/>
            <person name="Segarra C."/>
            <person name="Singh R.S."/>
            <person name="Sirot L."/>
            <person name="Sirota M."/>
            <person name="Sisneros N.B."/>
            <person name="Smith C.D."/>
            <person name="Smith T.F."/>
            <person name="Spieth J."/>
            <person name="Stage D.E."/>
            <person name="Stark A."/>
            <person name="Stephan W."/>
            <person name="Strausberg R.L."/>
            <person name="Strempel S."/>
            <person name="Sturgill D."/>
            <person name="Sutton G."/>
            <person name="Sutton G.G."/>
            <person name="Tao W."/>
            <person name="Teichmann S."/>
            <person name="Tobari Y.N."/>
            <person name="Tomimura Y."/>
            <person name="Tsolas J.M."/>
            <person name="Valente V.L."/>
            <person name="Venter E."/>
            <person name="Venter J.C."/>
            <person name="Vicario S."/>
            <person name="Vieira F.G."/>
            <person name="Vilella A.J."/>
            <person name="Villasante A."/>
            <person name="Walenz B."/>
            <person name="Wang J."/>
            <person name="Wasserman M."/>
            <person name="Watts T."/>
            <person name="Wilson D."/>
            <person name="Wilson R.K."/>
            <person name="Wing R.A."/>
            <person name="Wolfner M.F."/>
            <person name="Wong A."/>
            <person name="Wong G.K."/>
            <person name="Wu C.I."/>
            <person name="Wu G."/>
            <person name="Yamamoto D."/>
            <person name="Yang H.P."/>
            <person name="Yang S.P."/>
            <person name="Yorke J.A."/>
            <person name="Yoshida K."/>
            <person name="Zdobnov E."/>
            <person name="Zhang P."/>
            <person name="Zhang Y."/>
            <person name="Zimin A.V."/>
            <person name="Baldwin J."/>
            <person name="Abdouelleil A."/>
            <person name="Abdulkadir J."/>
            <person name="Abebe A."/>
            <person name="Abera B."/>
            <person name="Abreu J."/>
            <person name="Acer S.C."/>
            <person name="Aftuck L."/>
            <person name="Alexander A."/>
            <person name="An P."/>
            <person name="Anderson E."/>
            <person name="Anderson S."/>
            <person name="Arachi H."/>
            <person name="Azer M."/>
            <person name="Bachantsang P."/>
            <person name="Barry A."/>
            <person name="Bayul T."/>
            <person name="Berlin A."/>
            <person name="Bessette D."/>
            <person name="Bloom T."/>
            <person name="Blye J."/>
            <person name="Boguslavskiy L."/>
            <person name="Bonnet C."/>
            <person name="Boukhgalter B."/>
            <person name="Bourzgui I."/>
            <person name="Brown A."/>
            <person name="Cahill P."/>
            <person name="Channer S."/>
            <person name="Cheshatsang Y."/>
            <person name="Chuda L."/>
            <person name="Citroen M."/>
            <person name="Collymore A."/>
            <person name="Cooke P."/>
            <person name="Costello M."/>
            <person name="D'Aco K."/>
            <person name="Daza R."/>
            <person name="De Haan G."/>
            <person name="DeGray S."/>
            <person name="DeMaso C."/>
            <person name="Dhargay N."/>
            <person name="Dooley K."/>
            <person name="Dooley E."/>
            <person name="Doricent M."/>
            <person name="Dorje P."/>
            <person name="Dorjee K."/>
            <person name="Dupes A."/>
            <person name="Elong R."/>
            <person name="Falk J."/>
            <person name="Farina A."/>
            <person name="Faro S."/>
            <person name="Ferguson D."/>
            <person name="Fisher S."/>
            <person name="Foley C.D."/>
            <person name="Franke A."/>
            <person name="Friedrich D."/>
            <person name="Gadbois L."/>
            <person name="Gearin G."/>
            <person name="Gearin C.R."/>
            <person name="Giannoukos G."/>
            <person name="Goode T."/>
            <person name="Graham J."/>
            <person name="Grandbois E."/>
            <person name="Grewal S."/>
            <person name="Gyaltsen K."/>
            <person name="Hafez N."/>
            <person name="Hagos B."/>
            <person name="Hall J."/>
            <person name="Henson C."/>
            <person name="Hollinger A."/>
            <person name="Honan T."/>
            <person name="Huard M.D."/>
            <person name="Hughes L."/>
            <person name="Hurhula B."/>
            <person name="Husby M.E."/>
            <person name="Kamat A."/>
            <person name="Kanga B."/>
            <person name="Kashin S."/>
            <person name="Khazanovich D."/>
            <person name="Kisner P."/>
            <person name="Lance K."/>
            <person name="Lara M."/>
            <person name="Lee W."/>
            <person name="Lennon N."/>
            <person name="Letendre F."/>
            <person name="LeVine R."/>
            <person name="Lipovsky A."/>
            <person name="Liu X."/>
            <person name="Liu J."/>
            <person name="Liu S."/>
            <person name="Lokyitsang T."/>
            <person name="Lokyitsang Y."/>
            <person name="Lubonja R."/>
            <person name="Lui A."/>
            <person name="MacDonald P."/>
            <person name="Magnisalis V."/>
            <person name="Maru K."/>
            <person name="Matthews C."/>
            <person name="McCusker W."/>
            <person name="McDonough S."/>
            <person name="Mehta T."/>
            <person name="Meldrim J."/>
            <person name="Meneus L."/>
            <person name="Mihai O."/>
            <person name="Mihalev A."/>
            <person name="Mihova T."/>
            <person name="Mittelman R."/>
            <person name="Mlenga V."/>
            <person name="Montmayeur A."/>
            <person name="Mulrain L."/>
            <person name="Navidi A."/>
            <person name="Naylor J."/>
            <person name="Negash T."/>
            <person name="Nguyen T."/>
            <person name="Nguyen N."/>
            <person name="Nicol R."/>
            <person name="Norbu C."/>
            <person name="Norbu N."/>
            <person name="Novod N."/>
            <person name="O'Neill B."/>
            <person name="Osman S."/>
            <person name="Markiewicz E."/>
            <person name="Oyono O.L."/>
            <person name="Patti C."/>
            <person name="Phunkhang P."/>
            <person name="Pierre F."/>
            <person name="Priest M."/>
            <person name="Raghuraman S."/>
            <person name="Rege F."/>
            <person name="Reyes R."/>
            <person name="Rise C."/>
            <person name="Rogov P."/>
            <person name="Ross K."/>
            <person name="Ryan E."/>
            <person name="Settipalli S."/>
            <person name="Shea T."/>
            <person name="Sherpa N."/>
            <person name="Shi L."/>
            <person name="Shih D."/>
            <person name="Sparrow T."/>
            <person name="Spaulding J."/>
            <person name="Stalker J."/>
            <person name="Stange-Thomann N."/>
            <person name="Stavropoulos S."/>
            <person name="Stone C."/>
            <person name="Strader C."/>
            <person name="Tesfaye S."/>
            <person name="Thomson T."/>
            <person name="Thoulutsang Y."/>
            <person name="Thoulutsang D."/>
            <person name="Topham K."/>
            <person name="Topping I."/>
            <person name="Tsamla T."/>
            <person name="Vassiliev H."/>
            <person name="Vo A."/>
            <person name="Wangchuk T."/>
            <person name="Wangdi T."/>
            <person name="Weiand M."/>
            <person name="Wilkinson J."/>
            <person name="Wilson A."/>
            <person name="Yadav S."/>
            <person name="Young G."/>
            <person name="Yu Q."/>
            <person name="Zembek L."/>
            <person name="Zhong D."/>
            <person name="Zimmer A."/>
            <person name="Zwirko Z."/>
            <person name="Jaffe D.B."/>
            <person name="Alvarez P."/>
            <person name="Brockman W."/>
            <person name="Butler J."/>
            <person name="Chin C."/>
            <person name="Gnerre S."/>
            <person name="Grabherr M."/>
            <person name="Kleber M."/>
            <person name="Mauceli E."/>
            <person name="MacCallum I."/>
        </authorList>
    </citation>
    <scope>NUCLEOTIDE SEQUENCE [LARGE SCALE GENOMIC DNA]</scope>
    <source>
        <strain evidence="2">MSH-3 / Tucson 14011-0111.49</strain>
    </source>
</reference>
<keyword evidence="2" id="KW-1185">Reference proteome</keyword>
<protein>
    <submittedName>
        <fullName evidence="1">GL18971</fullName>
    </submittedName>
</protein>
<accession>B4G7K0</accession>
<name>B4G7K0_DROPE</name>
<organism evidence="2">
    <name type="scientific">Drosophila persimilis</name>
    <name type="common">Fruit fly</name>
    <dbReference type="NCBI Taxonomy" id="7234"/>
    <lineage>
        <taxon>Eukaryota</taxon>
        <taxon>Metazoa</taxon>
        <taxon>Ecdysozoa</taxon>
        <taxon>Arthropoda</taxon>
        <taxon>Hexapoda</taxon>
        <taxon>Insecta</taxon>
        <taxon>Pterygota</taxon>
        <taxon>Neoptera</taxon>
        <taxon>Endopterygota</taxon>
        <taxon>Diptera</taxon>
        <taxon>Brachycera</taxon>
        <taxon>Muscomorpha</taxon>
        <taxon>Ephydroidea</taxon>
        <taxon>Drosophilidae</taxon>
        <taxon>Drosophila</taxon>
        <taxon>Sophophora</taxon>
    </lineage>
</organism>
<evidence type="ECO:0000313" key="2">
    <source>
        <dbReference type="Proteomes" id="UP000008744"/>
    </source>
</evidence>